<dbReference type="GO" id="GO:0046470">
    <property type="term" value="P:phosphatidylcholine metabolic process"/>
    <property type="evidence" value="ECO:0007669"/>
    <property type="project" value="InterPro"/>
</dbReference>
<dbReference type="KEGG" id="tps:THAPSDRAFT_263945"/>
<dbReference type="GeneID" id="7443203"/>
<feature type="short sequence motif" description="GXSXG" evidence="9">
    <location>
        <begin position="430"/>
        <end position="434"/>
    </location>
</feature>
<evidence type="ECO:0000313" key="13">
    <source>
        <dbReference type="Proteomes" id="UP000001449"/>
    </source>
</evidence>
<dbReference type="InterPro" id="IPR000595">
    <property type="entry name" value="cNMP-bd_dom"/>
</dbReference>
<keyword evidence="4 9" id="KW-0378">Hydrolase</keyword>
<evidence type="ECO:0000256" key="2">
    <source>
        <dbReference type="ARBA" id="ARBA00006636"/>
    </source>
</evidence>
<dbReference type="SMART" id="SM00100">
    <property type="entry name" value="cNMP"/>
    <property type="match status" value="1"/>
</dbReference>
<dbReference type="SUPFAM" id="SSF51206">
    <property type="entry name" value="cAMP-binding domain-like"/>
    <property type="match status" value="1"/>
</dbReference>
<feature type="non-terminal residue" evidence="12">
    <location>
        <position position="1"/>
    </location>
</feature>
<evidence type="ECO:0000256" key="9">
    <source>
        <dbReference type="PROSITE-ProRule" id="PRU01161"/>
    </source>
</evidence>
<keyword evidence="6" id="KW-1133">Transmembrane helix</keyword>
<reference evidence="12 13" key="2">
    <citation type="journal article" date="2008" name="Nature">
        <title>The Phaeodactylum genome reveals the evolutionary history of diatom genomes.</title>
        <authorList>
            <person name="Bowler C."/>
            <person name="Allen A.E."/>
            <person name="Badger J.H."/>
            <person name="Grimwood J."/>
            <person name="Jabbari K."/>
            <person name="Kuo A."/>
            <person name="Maheswari U."/>
            <person name="Martens C."/>
            <person name="Maumus F."/>
            <person name="Otillar R.P."/>
            <person name="Rayko E."/>
            <person name="Salamov A."/>
            <person name="Vandepoele K."/>
            <person name="Beszteri B."/>
            <person name="Gruber A."/>
            <person name="Heijde M."/>
            <person name="Katinka M."/>
            <person name="Mock T."/>
            <person name="Valentin K."/>
            <person name="Verret F."/>
            <person name="Berges J.A."/>
            <person name="Brownlee C."/>
            <person name="Cadoret J.P."/>
            <person name="Chiovitti A."/>
            <person name="Choi C.J."/>
            <person name="Coesel S."/>
            <person name="De Martino A."/>
            <person name="Detter J.C."/>
            <person name="Durkin C."/>
            <person name="Falciatore A."/>
            <person name="Fournet J."/>
            <person name="Haruta M."/>
            <person name="Huysman M.J."/>
            <person name="Jenkins B.D."/>
            <person name="Jiroutova K."/>
            <person name="Jorgensen R.E."/>
            <person name="Joubert Y."/>
            <person name="Kaplan A."/>
            <person name="Kroger N."/>
            <person name="Kroth P.G."/>
            <person name="La Roche J."/>
            <person name="Lindquist E."/>
            <person name="Lommer M."/>
            <person name="Martin-Jezequel V."/>
            <person name="Lopez P.J."/>
            <person name="Lucas S."/>
            <person name="Mangogna M."/>
            <person name="McGinnis K."/>
            <person name="Medlin L.K."/>
            <person name="Montsant A."/>
            <person name="Oudot-Le Secq M.P."/>
            <person name="Napoli C."/>
            <person name="Obornik M."/>
            <person name="Parker M.S."/>
            <person name="Petit J.L."/>
            <person name="Porcel B.M."/>
            <person name="Poulsen N."/>
            <person name="Robison M."/>
            <person name="Rychlewski L."/>
            <person name="Rynearson T.A."/>
            <person name="Schmutz J."/>
            <person name="Shapiro H."/>
            <person name="Siaut M."/>
            <person name="Stanley M."/>
            <person name="Sussman M.R."/>
            <person name="Taylor A.R."/>
            <person name="Vardi A."/>
            <person name="von Dassow P."/>
            <person name="Vyverman W."/>
            <person name="Willis A."/>
            <person name="Wyrwicz L.S."/>
            <person name="Rokhsar D.S."/>
            <person name="Weissenbach J."/>
            <person name="Armbrust E.V."/>
            <person name="Green B.R."/>
            <person name="Van de Peer Y."/>
            <person name="Grigoriev I.V."/>
        </authorList>
    </citation>
    <scope>NUCLEOTIDE SEQUENCE [LARGE SCALE GENOMIC DNA]</scope>
    <source>
        <strain evidence="12 13">CCMP1335</strain>
    </source>
</reference>
<name>B8CAS6_THAPS</name>
<evidence type="ECO:0000259" key="10">
    <source>
        <dbReference type="PROSITE" id="PS50042"/>
    </source>
</evidence>
<keyword evidence="8" id="KW-0472">Membrane</keyword>
<keyword evidence="7 9" id="KW-0443">Lipid metabolism</keyword>
<dbReference type="InterPro" id="IPR050301">
    <property type="entry name" value="NTE"/>
</dbReference>
<keyword evidence="3" id="KW-0812">Transmembrane</keyword>
<dbReference type="InterPro" id="IPR014710">
    <property type="entry name" value="RmlC-like_jellyroll"/>
</dbReference>
<dbReference type="PROSITE" id="PS50042">
    <property type="entry name" value="CNMP_BINDING_3"/>
    <property type="match status" value="1"/>
</dbReference>
<dbReference type="Pfam" id="PF01734">
    <property type="entry name" value="Patatin"/>
    <property type="match status" value="1"/>
</dbReference>
<protein>
    <submittedName>
        <fullName evidence="12">Uncharacterized protein</fullName>
    </submittedName>
</protein>
<dbReference type="PANTHER" id="PTHR14226:SF29">
    <property type="entry name" value="NEUROPATHY TARGET ESTERASE SWS"/>
    <property type="match status" value="1"/>
</dbReference>
<dbReference type="Gene3D" id="2.60.120.10">
    <property type="entry name" value="Jelly Rolls"/>
    <property type="match status" value="1"/>
</dbReference>
<reference evidence="12 13" key="1">
    <citation type="journal article" date="2004" name="Science">
        <title>The genome of the diatom Thalassiosira pseudonana: ecology, evolution, and metabolism.</title>
        <authorList>
            <person name="Armbrust E.V."/>
            <person name="Berges J.A."/>
            <person name="Bowler C."/>
            <person name="Green B.R."/>
            <person name="Martinez D."/>
            <person name="Putnam N.H."/>
            <person name="Zhou S."/>
            <person name="Allen A.E."/>
            <person name="Apt K.E."/>
            <person name="Bechner M."/>
            <person name="Brzezinski M.A."/>
            <person name="Chaal B.K."/>
            <person name="Chiovitti A."/>
            <person name="Davis A.K."/>
            <person name="Demarest M.S."/>
            <person name="Detter J.C."/>
            <person name="Glavina T."/>
            <person name="Goodstein D."/>
            <person name="Hadi M.Z."/>
            <person name="Hellsten U."/>
            <person name="Hildebrand M."/>
            <person name="Jenkins B.D."/>
            <person name="Jurka J."/>
            <person name="Kapitonov V.V."/>
            <person name="Kroger N."/>
            <person name="Lau W.W."/>
            <person name="Lane T.W."/>
            <person name="Larimer F.W."/>
            <person name="Lippmeier J.C."/>
            <person name="Lucas S."/>
            <person name="Medina M."/>
            <person name="Montsant A."/>
            <person name="Obornik M."/>
            <person name="Parker M.S."/>
            <person name="Palenik B."/>
            <person name="Pazour G.J."/>
            <person name="Richardson P.M."/>
            <person name="Rynearson T.A."/>
            <person name="Saito M.A."/>
            <person name="Schwartz D.C."/>
            <person name="Thamatrakoln K."/>
            <person name="Valentin K."/>
            <person name="Vardi A."/>
            <person name="Wilkerson F.P."/>
            <person name="Rokhsar D.S."/>
        </authorList>
    </citation>
    <scope>NUCLEOTIDE SEQUENCE [LARGE SCALE GENOMIC DNA]</scope>
    <source>
        <strain evidence="12 13">CCMP1335</strain>
    </source>
</reference>
<dbReference type="InterPro" id="IPR016035">
    <property type="entry name" value="Acyl_Trfase/lysoPLipase"/>
</dbReference>
<sequence>LFNAGSGSFIGMFSCFTNDASLITVRNNRVQGAVLLKISSCTFESIVSKYPRVLIHCLLDIVDTIGDGPSLCVSSPMFLLDWCLDWMHVEAGEYIATKGEQCDSMFVVLNGRLRVGSSKSSSKESHKEFGRGATIGELEALADGHWSHSVYASRHCEVARIPMSLLNILMTLYPTSGIHFAKVIARLQNKGTKTKEFTPTLLPSYALSLATIAVVPLTPEVNLSEFCSSLTNSLRDIAPTKLLTKRETMERVGEGLFKHKNKLLNVKMTRILGDIEENNRLVVYEAEMKYTWWTKISIQQADLVLVVVDSANAPDILRVEPCLAWAKEVKNIRIELVVVQSTLSQEVSNSDEHASDNLNNWSEQRLWISKHHLIRQPFADHLNDFRRMCRRVTGQSIGLVLGGGGARGLAHLGVIRALNEMGVAVDMVGGTSQGAFVGALFAKNPDNYDDLEKTLREMAVNMSSIKEKLLDLTFPLTSFFNGSRFNKGIQKFLGDIRIQDLVLNFFCVSVDIRNSRQMVHTKGLAWKYVRASMGLTGYLPPISENNSLLVDGGYMNVVPADVMSEAGAKKIIAVDVSKEAASDYYEYGTELSGLWLLWNSWNPFVQTVKVPSMGDINERLAWVSSERLLKDVVAKKVDLFLKPPVQDYGVLEFDKFDELVQIGYDYAKPLVEQWASE</sequence>
<feature type="active site" description="Nucleophile" evidence="9">
    <location>
        <position position="432"/>
    </location>
</feature>
<comment type="similarity">
    <text evidence="2">Belongs to the NTE family.</text>
</comment>
<dbReference type="CDD" id="cd00038">
    <property type="entry name" value="CAP_ED"/>
    <property type="match status" value="1"/>
</dbReference>
<keyword evidence="13" id="KW-1185">Reference proteome</keyword>
<dbReference type="PANTHER" id="PTHR14226">
    <property type="entry name" value="NEUROPATHY TARGET ESTERASE/SWISS CHEESE D.MELANOGASTER"/>
    <property type="match status" value="1"/>
</dbReference>
<accession>B8CAS6</accession>
<dbReference type="OMA" id="AGEMAMI"/>
<dbReference type="GO" id="GO:0016042">
    <property type="term" value="P:lipid catabolic process"/>
    <property type="evidence" value="ECO:0007669"/>
    <property type="project" value="UniProtKB-UniRule"/>
</dbReference>
<dbReference type="PROSITE" id="PS01237">
    <property type="entry name" value="UPF0028"/>
    <property type="match status" value="1"/>
</dbReference>
<dbReference type="Gene3D" id="3.40.1090.10">
    <property type="entry name" value="Cytosolic phospholipase A2 catalytic domain"/>
    <property type="match status" value="2"/>
</dbReference>
<dbReference type="HOGENOM" id="CLU_000960_1_3_1"/>
<dbReference type="GO" id="GO:0004622">
    <property type="term" value="F:phosphatidylcholine lysophospholipase activity"/>
    <property type="evidence" value="ECO:0007669"/>
    <property type="project" value="InterPro"/>
</dbReference>
<evidence type="ECO:0000256" key="6">
    <source>
        <dbReference type="ARBA" id="ARBA00022989"/>
    </source>
</evidence>
<evidence type="ECO:0000313" key="12">
    <source>
        <dbReference type="EMBL" id="EED89732.1"/>
    </source>
</evidence>
<evidence type="ECO:0000256" key="3">
    <source>
        <dbReference type="ARBA" id="ARBA00022692"/>
    </source>
</evidence>
<evidence type="ECO:0000256" key="7">
    <source>
        <dbReference type="ARBA" id="ARBA00023098"/>
    </source>
</evidence>
<dbReference type="Proteomes" id="UP000001449">
    <property type="component" value="Chromosome 12"/>
</dbReference>
<dbReference type="RefSeq" id="XP_002293271.1">
    <property type="nucleotide sequence ID" value="XM_002293235.1"/>
</dbReference>
<evidence type="ECO:0000259" key="11">
    <source>
        <dbReference type="PROSITE" id="PS51635"/>
    </source>
</evidence>
<comment type="subcellular location">
    <subcellularLocation>
        <location evidence="1">Membrane</location>
    </subcellularLocation>
</comment>
<dbReference type="GO" id="GO:0016020">
    <property type="term" value="C:membrane"/>
    <property type="evidence" value="ECO:0007669"/>
    <property type="project" value="UniProtKB-SubCell"/>
</dbReference>
<feature type="domain" description="Cyclic nucleotide-binding" evidence="10">
    <location>
        <begin position="84"/>
        <end position="170"/>
    </location>
</feature>
<feature type="short sequence motif" description="DGA/G" evidence="9">
    <location>
        <begin position="551"/>
        <end position="553"/>
    </location>
</feature>
<feature type="non-terminal residue" evidence="12">
    <location>
        <position position="677"/>
    </location>
</feature>
<feature type="short sequence motif" description="GXGXXG" evidence="9">
    <location>
        <begin position="403"/>
        <end position="408"/>
    </location>
</feature>
<dbReference type="Pfam" id="PF24179">
    <property type="entry name" value="NTE_Ploop"/>
    <property type="match status" value="1"/>
</dbReference>
<proteinExistence type="inferred from homology"/>
<evidence type="ECO:0000256" key="5">
    <source>
        <dbReference type="ARBA" id="ARBA00022963"/>
    </source>
</evidence>
<dbReference type="InterPro" id="IPR018490">
    <property type="entry name" value="cNMP-bd_dom_sf"/>
</dbReference>
<organism evidence="12 13">
    <name type="scientific">Thalassiosira pseudonana</name>
    <name type="common">Marine diatom</name>
    <name type="synonym">Cyclotella nana</name>
    <dbReference type="NCBI Taxonomy" id="35128"/>
    <lineage>
        <taxon>Eukaryota</taxon>
        <taxon>Sar</taxon>
        <taxon>Stramenopiles</taxon>
        <taxon>Ochrophyta</taxon>
        <taxon>Bacillariophyta</taxon>
        <taxon>Coscinodiscophyceae</taxon>
        <taxon>Thalassiosirophycidae</taxon>
        <taxon>Thalassiosirales</taxon>
        <taxon>Thalassiosiraceae</taxon>
        <taxon>Thalassiosira</taxon>
    </lineage>
</organism>
<dbReference type="InParanoid" id="B8CAS6"/>
<dbReference type="AlphaFoldDB" id="B8CAS6"/>
<dbReference type="EMBL" id="CM000647">
    <property type="protein sequence ID" value="EED89732.1"/>
    <property type="molecule type" value="Genomic_DNA"/>
</dbReference>
<dbReference type="InterPro" id="IPR002641">
    <property type="entry name" value="PNPLA_dom"/>
</dbReference>
<dbReference type="PROSITE" id="PS51635">
    <property type="entry name" value="PNPLA"/>
    <property type="match status" value="1"/>
</dbReference>
<dbReference type="InterPro" id="IPR056556">
    <property type="entry name" value="NTE1_P-loop_dom"/>
</dbReference>
<gene>
    <name evidence="12" type="ORF">THAPSDRAFT_263945</name>
</gene>
<feature type="domain" description="PNPLA" evidence="11">
    <location>
        <begin position="399"/>
        <end position="564"/>
    </location>
</feature>
<dbReference type="PaxDb" id="35128-Thaps263945"/>
<dbReference type="InterPro" id="IPR001423">
    <property type="entry name" value="LysoPLipase_patatin_CS"/>
</dbReference>
<dbReference type="Pfam" id="PF00027">
    <property type="entry name" value="cNMP_binding"/>
    <property type="match status" value="1"/>
</dbReference>
<dbReference type="SUPFAM" id="SSF52151">
    <property type="entry name" value="FabD/lysophospholipase-like"/>
    <property type="match status" value="1"/>
</dbReference>
<dbReference type="eggNOG" id="KOG2968">
    <property type="taxonomic scope" value="Eukaryota"/>
</dbReference>
<evidence type="ECO:0000256" key="8">
    <source>
        <dbReference type="ARBA" id="ARBA00023136"/>
    </source>
</evidence>
<dbReference type="STRING" id="35128.B8CAS6"/>
<keyword evidence="5 9" id="KW-0442">Lipid degradation</keyword>
<feature type="active site" description="Proton acceptor" evidence="9">
    <location>
        <position position="551"/>
    </location>
</feature>
<evidence type="ECO:0000256" key="1">
    <source>
        <dbReference type="ARBA" id="ARBA00004370"/>
    </source>
</evidence>
<evidence type="ECO:0000256" key="4">
    <source>
        <dbReference type="ARBA" id="ARBA00022801"/>
    </source>
</evidence>